<protein>
    <submittedName>
        <fullName evidence="2">Uncharacterized protein</fullName>
    </submittedName>
</protein>
<name>A0AAE6W3D3_9BACT</name>
<feature type="region of interest" description="Disordered" evidence="1">
    <location>
        <begin position="64"/>
        <end position="84"/>
    </location>
</feature>
<dbReference type="EMBL" id="CP029701">
    <property type="protein sequence ID" value="QHV64218.1"/>
    <property type="molecule type" value="Genomic_DNA"/>
</dbReference>
<sequence length="84" mass="9047">MAALVETYTLQELKAKRKEVADKLLELDMITSANGGGGSSYSRQQRIEAESLLAALNMAIKAKTGQSPNPGQSVTIVGFRNTDY</sequence>
<evidence type="ECO:0000313" key="3">
    <source>
        <dbReference type="Proteomes" id="UP000642553"/>
    </source>
</evidence>
<evidence type="ECO:0000313" key="2">
    <source>
        <dbReference type="EMBL" id="QHV64218.1"/>
    </source>
</evidence>
<gene>
    <name evidence="2" type="ORF">DMI76_12995</name>
</gene>
<accession>A0AAE6W3D3</accession>
<feature type="compositionally biased region" description="Polar residues" evidence="1">
    <location>
        <begin position="64"/>
        <end position="75"/>
    </location>
</feature>
<dbReference type="Proteomes" id="UP000642553">
    <property type="component" value="Chromosome"/>
</dbReference>
<organism evidence="2 3">
    <name type="scientific">Akkermansia massiliensis</name>
    <dbReference type="NCBI Taxonomy" id="2927224"/>
    <lineage>
        <taxon>Bacteria</taxon>
        <taxon>Pseudomonadati</taxon>
        <taxon>Verrucomicrobiota</taxon>
        <taxon>Verrucomicrobiia</taxon>
        <taxon>Verrucomicrobiales</taxon>
        <taxon>Akkermansiaceae</taxon>
        <taxon>Akkermansia</taxon>
    </lineage>
</organism>
<reference evidence="2" key="1">
    <citation type="submission" date="2018-05" db="EMBL/GenBank/DDBJ databases">
        <title>Complete genome sequnece of Akkermansia muciniphila EB-AMDK-40.</title>
        <authorList>
            <person name="Nam Y.-D."/>
            <person name="Chung W.-H."/>
            <person name="Park Y.S."/>
            <person name="Kang J."/>
        </authorList>
    </citation>
    <scope>NUCLEOTIDE SEQUENCE</scope>
    <source>
        <strain evidence="2">EB-AMDK-40</strain>
    </source>
</reference>
<proteinExistence type="predicted"/>
<evidence type="ECO:0000256" key="1">
    <source>
        <dbReference type="SAM" id="MobiDB-lite"/>
    </source>
</evidence>
<dbReference type="AlphaFoldDB" id="A0AAE6W3D3"/>